<sequence length="269" mass="29569">MNLSLYKQMMKSNLHLFLSFGIGSAIYVALMTSLFPMIAENTEEIDEFIKLFPESLKQGLGLESLGSYGQFISAEYFGLLFPIILGVFCVMVTTQLLAKLVDQGSMAYLLSTRVTRSQVALTQAVVFISGLILIMLFTFLGGLGAGKLLLDDQYQIGIELFFQLNIVGFLLFFAVGGYSFFISSLVNDQKLALGLSGGLTFLFFGLDMIGKLSTEFEWIRKISLFSLYEPNKIAGGDLGIIGSSITLFLIGVLTFVGAVLVFKRRNLPL</sequence>
<accession>A0A1L3MTU3</accession>
<proteinExistence type="predicted"/>
<keyword evidence="1" id="KW-0812">Transmembrane</keyword>
<feature type="transmembrane region" description="Helical" evidence="1">
    <location>
        <begin position="12"/>
        <end position="38"/>
    </location>
</feature>
<dbReference type="Proteomes" id="UP000181936">
    <property type="component" value="Chromosome"/>
</dbReference>
<dbReference type="STRING" id="1547283.A9C19_14015"/>
<reference evidence="2 3" key="1">
    <citation type="journal article" date="2016" name="Sci. Rep.">
        <title>Complete genome sequence and transcriptomic analysis of a novel marine strain Bacillus weihaiensis reveals the mechanism of brown algae degradation.</title>
        <authorList>
            <person name="Zhu Y."/>
            <person name="Chen P."/>
            <person name="Bao Y."/>
            <person name="Men Y."/>
            <person name="Zeng Y."/>
            <person name="Yang J."/>
            <person name="Sun J."/>
            <person name="Sun Y."/>
        </authorList>
    </citation>
    <scope>NUCLEOTIDE SEQUENCE [LARGE SCALE GENOMIC DNA]</scope>
    <source>
        <strain evidence="2 3">Alg07</strain>
    </source>
</reference>
<name>A0A1L3MTU3_9BACI</name>
<organism evidence="2 3">
    <name type="scientific">Bacillus weihaiensis</name>
    <dbReference type="NCBI Taxonomy" id="1547283"/>
    <lineage>
        <taxon>Bacteria</taxon>
        <taxon>Bacillati</taxon>
        <taxon>Bacillota</taxon>
        <taxon>Bacilli</taxon>
        <taxon>Bacillales</taxon>
        <taxon>Bacillaceae</taxon>
        <taxon>Bacillus</taxon>
    </lineage>
</organism>
<keyword evidence="3" id="KW-1185">Reference proteome</keyword>
<feature type="transmembrane region" description="Helical" evidence="1">
    <location>
        <begin position="119"/>
        <end position="140"/>
    </location>
</feature>
<dbReference type="EMBL" id="CP016020">
    <property type="protein sequence ID" value="APH05756.1"/>
    <property type="molecule type" value="Genomic_DNA"/>
</dbReference>
<feature type="transmembrane region" description="Helical" evidence="1">
    <location>
        <begin position="233"/>
        <end position="262"/>
    </location>
</feature>
<keyword evidence="1" id="KW-1133">Transmembrane helix</keyword>
<dbReference type="GO" id="GO:0005886">
    <property type="term" value="C:plasma membrane"/>
    <property type="evidence" value="ECO:0007669"/>
    <property type="project" value="UniProtKB-SubCell"/>
</dbReference>
<dbReference type="PANTHER" id="PTHR37305">
    <property type="entry name" value="INTEGRAL MEMBRANE PROTEIN-RELATED"/>
    <property type="match status" value="1"/>
</dbReference>
<dbReference type="RefSeq" id="WP_072580549.1">
    <property type="nucleotide sequence ID" value="NZ_CP016020.1"/>
</dbReference>
<evidence type="ECO:0000313" key="3">
    <source>
        <dbReference type="Proteomes" id="UP000181936"/>
    </source>
</evidence>
<evidence type="ECO:0000256" key="1">
    <source>
        <dbReference type="SAM" id="Phobius"/>
    </source>
</evidence>
<gene>
    <name evidence="2" type="ORF">A9C19_14015</name>
</gene>
<dbReference type="PANTHER" id="PTHR37305:SF2">
    <property type="entry name" value="BACITRACIN TRANSPORT PERMEASE PROTEIN BCRB"/>
    <property type="match status" value="1"/>
</dbReference>
<dbReference type="KEGG" id="bwh:A9C19_14015"/>
<keyword evidence="1" id="KW-0472">Membrane</keyword>
<dbReference type="AlphaFoldDB" id="A0A1L3MTU3"/>
<feature type="transmembrane region" description="Helical" evidence="1">
    <location>
        <begin position="193"/>
        <end position="213"/>
    </location>
</feature>
<evidence type="ECO:0000313" key="2">
    <source>
        <dbReference type="EMBL" id="APH05756.1"/>
    </source>
</evidence>
<feature type="transmembrane region" description="Helical" evidence="1">
    <location>
        <begin position="160"/>
        <end position="181"/>
    </location>
</feature>
<protein>
    <submittedName>
        <fullName evidence="2">Permease</fullName>
    </submittedName>
</protein>
<dbReference type="OrthoDB" id="66636at2"/>
<feature type="transmembrane region" description="Helical" evidence="1">
    <location>
        <begin position="76"/>
        <end position="98"/>
    </location>
</feature>
<dbReference type="GO" id="GO:0140359">
    <property type="term" value="F:ABC-type transporter activity"/>
    <property type="evidence" value="ECO:0007669"/>
    <property type="project" value="InterPro"/>
</dbReference>